<organism evidence="4 5">
    <name type="scientific">Neomoorella thermoacetica</name>
    <name type="common">Clostridium thermoaceticum</name>
    <dbReference type="NCBI Taxonomy" id="1525"/>
    <lineage>
        <taxon>Bacteria</taxon>
        <taxon>Bacillati</taxon>
        <taxon>Bacillota</taxon>
        <taxon>Clostridia</taxon>
        <taxon>Neomoorellales</taxon>
        <taxon>Neomoorellaceae</taxon>
        <taxon>Neomoorella</taxon>
    </lineage>
</organism>
<evidence type="ECO:0000313" key="4">
    <source>
        <dbReference type="EMBL" id="OIQ59772.1"/>
    </source>
</evidence>
<dbReference type="InterPro" id="IPR012854">
    <property type="entry name" value="Cu_amine_oxidase-like_N"/>
</dbReference>
<keyword evidence="1" id="KW-0732">Signal</keyword>
<feature type="signal peptide" evidence="1">
    <location>
        <begin position="1"/>
        <end position="25"/>
    </location>
</feature>
<dbReference type="SUPFAM" id="SSF49785">
    <property type="entry name" value="Galactose-binding domain-like"/>
    <property type="match status" value="1"/>
</dbReference>
<dbReference type="Proteomes" id="UP000182811">
    <property type="component" value="Unassembled WGS sequence"/>
</dbReference>
<reference evidence="4 5" key="1">
    <citation type="submission" date="2016-08" db="EMBL/GenBank/DDBJ databases">
        <title>Genome-based comparison of Moorella thermoacetic strains.</title>
        <authorList>
            <person name="Poehlein A."/>
            <person name="Bengelsdorf F.R."/>
            <person name="Esser C."/>
            <person name="Duerre P."/>
            <person name="Daniel R."/>
        </authorList>
    </citation>
    <scope>NUCLEOTIDE SEQUENCE [LARGE SCALE GENOMIC DNA]</scope>
    <source>
        <strain evidence="4 5">DSM 21394</strain>
    </source>
</reference>
<evidence type="ECO:0000313" key="5">
    <source>
        <dbReference type="Proteomes" id="UP000182811"/>
    </source>
</evidence>
<dbReference type="AlphaFoldDB" id="A0A1J5NWT9"/>
<proteinExistence type="predicted"/>
<evidence type="ECO:0000259" key="2">
    <source>
        <dbReference type="Pfam" id="PF07833"/>
    </source>
</evidence>
<evidence type="ECO:0000259" key="3">
    <source>
        <dbReference type="Pfam" id="PF08305"/>
    </source>
</evidence>
<feature type="domain" description="Glycosyl hydrolase family 98 putative carbohydrate-binding module" evidence="3">
    <location>
        <begin position="109"/>
        <end position="196"/>
    </location>
</feature>
<dbReference type="InterPro" id="IPR008979">
    <property type="entry name" value="Galactose-bd-like_sf"/>
</dbReference>
<comment type="caution">
    <text evidence="4">The sequence shown here is derived from an EMBL/GenBank/DDBJ whole genome shotgun (WGS) entry which is preliminary data.</text>
</comment>
<gene>
    <name evidence="4" type="ORF">MOTE_10280</name>
</gene>
<dbReference type="InterPro" id="IPR036582">
    <property type="entry name" value="Mao_N_sf"/>
</dbReference>
<feature type="domain" description="Copper amine oxidase-like N-terminal" evidence="2">
    <location>
        <begin position="37"/>
        <end position="84"/>
    </location>
</feature>
<sequence length="213" mass="23479">MVKKKEKILGVLCCCLIAALIATFAALKETQAAPSIRLVVDGREVVCNVPPFIKDGRTFVPLRFVAEALGYPVKWDEQNWTVYIGVPPEGMDLVTDLKPFRSSEVKLLSSSPVTITGIQYNHGYRCDYGEIYWNLSGKFKTLTFLTGCPDNSTLDSSDEIRIYGDGKLIGKAPPLSPSDGIKEYSFDVSGVRILQINSSIWDGAVTLINPRVK</sequence>
<dbReference type="Pfam" id="PF08305">
    <property type="entry name" value="NPCBM"/>
    <property type="match status" value="1"/>
</dbReference>
<dbReference type="OrthoDB" id="2083476at2"/>
<accession>A0A1J5NWT9</accession>
<evidence type="ECO:0008006" key="6">
    <source>
        <dbReference type="Google" id="ProtNLM"/>
    </source>
</evidence>
<dbReference type="InterPro" id="IPR013222">
    <property type="entry name" value="Glyco_hyd_98_carb-bd"/>
</dbReference>
<dbReference type="EMBL" id="MDDC01000007">
    <property type="protein sequence ID" value="OIQ59772.1"/>
    <property type="molecule type" value="Genomic_DNA"/>
</dbReference>
<feature type="chain" id="PRO_5038839094" description="Copper amine oxidase-like N-terminal domain-containing protein" evidence="1">
    <location>
        <begin position="26"/>
        <end position="213"/>
    </location>
</feature>
<dbReference type="Gene3D" id="2.60.120.1060">
    <property type="entry name" value="NPCBM/NEW2 domain"/>
    <property type="match status" value="1"/>
</dbReference>
<dbReference type="Pfam" id="PF07833">
    <property type="entry name" value="Cu_amine_oxidN1"/>
    <property type="match status" value="1"/>
</dbReference>
<dbReference type="InterPro" id="IPR038637">
    <property type="entry name" value="NPCBM_sf"/>
</dbReference>
<dbReference type="Gene3D" id="3.30.457.10">
    <property type="entry name" value="Copper amine oxidase-like, N-terminal domain"/>
    <property type="match status" value="1"/>
</dbReference>
<protein>
    <recommendedName>
        <fullName evidence="6">Copper amine oxidase-like N-terminal domain-containing protein</fullName>
    </recommendedName>
</protein>
<evidence type="ECO:0000256" key="1">
    <source>
        <dbReference type="SAM" id="SignalP"/>
    </source>
</evidence>
<name>A0A1J5NWT9_NEOTH</name>
<dbReference type="SUPFAM" id="SSF55383">
    <property type="entry name" value="Copper amine oxidase, domain N"/>
    <property type="match status" value="1"/>
</dbReference>